<feature type="region of interest" description="Disordered" evidence="1">
    <location>
        <begin position="26"/>
        <end position="55"/>
    </location>
</feature>
<organism evidence="3 4">
    <name type="scientific">Micromonospora chersina</name>
    <dbReference type="NCBI Taxonomy" id="47854"/>
    <lineage>
        <taxon>Bacteria</taxon>
        <taxon>Bacillati</taxon>
        <taxon>Actinomycetota</taxon>
        <taxon>Actinomycetes</taxon>
        <taxon>Micromonosporales</taxon>
        <taxon>Micromonosporaceae</taxon>
        <taxon>Micromonospora</taxon>
    </lineage>
</organism>
<sequence length="233" mass="24586">MLAAMIRRLSSLVACLTVLAATAGCSRTPDTDGTTPTASATTASLVAPSPTDGGAARKLRDRYAASGRLVGLAEKAAYKDEKLDSDGMACGQPLPLLERRLTAVTHVFGTPDGTPPEAFVELAQETVVYPTAAVAADAVRQLFDLFETCDRDVEADQITDEHAPANMPTRVDVPGRATTATMTLPDGTPFPHRYGCIHRGRVVQCVAVWTRSRGNTAAWFDKAVVATGEKLGA</sequence>
<feature type="compositionally biased region" description="Low complexity" evidence="1">
    <location>
        <begin position="26"/>
        <end position="51"/>
    </location>
</feature>
<evidence type="ECO:0000256" key="1">
    <source>
        <dbReference type="SAM" id="MobiDB-lite"/>
    </source>
</evidence>
<gene>
    <name evidence="3" type="ORF">GA0070603_1112</name>
</gene>
<keyword evidence="2" id="KW-0732">Signal</keyword>
<dbReference type="Proteomes" id="UP000198605">
    <property type="component" value="Unassembled WGS sequence"/>
</dbReference>
<reference evidence="4" key="1">
    <citation type="submission" date="2016-06" db="EMBL/GenBank/DDBJ databases">
        <authorList>
            <person name="Varghese N."/>
            <person name="Submissions Spin"/>
        </authorList>
    </citation>
    <scope>NUCLEOTIDE SEQUENCE [LARGE SCALE GENOMIC DNA]</scope>
    <source>
        <strain evidence="4">DSM 44151</strain>
    </source>
</reference>
<protein>
    <recommendedName>
        <fullName evidence="5">PknH-like extracellular domain-containing protein</fullName>
    </recommendedName>
</protein>
<keyword evidence="4" id="KW-1185">Reference proteome</keyword>
<proteinExistence type="predicted"/>
<evidence type="ECO:0000256" key="2">
    <source>
        <dbReference type="SAM" id="SignalP"/>
    </source>
</evidence>
<name>A0A1C6UAH9_9ACTN</name>
<feature type="chain" id="PRO_5039529879" description="PknH-like extracellular domain-containing protein" evidence="2">
    <location>
        <begin position="24"/>
        <end position="233"/>
    </location>
</feature>
<accession>A0A1C6UAH9</accession>
<dbReference type="EMBL" id="FMIB01000002">
    <property type="protein sequence ID" value="SCL51016.1"/>
    <property type="molecule type" value="Genomic_DNA"/>
</dbReference>
<dbReference type="PROSITE" id="PS51257">
    <property type="entry name" value="PROKAR_LIPOPROTEIN"/>
    <property type="match status" value="1"/>
</dbReference>
<evidence type="ECO:0008006" key="5">
    <source>
        <dbReference type="Google" id="ProtNLM"/>
    </source>
</evidence>
<feature type="signal peptide" evidence="2">
    <location>
        <begin position="1"/>
        <end position="23"/>
    </location>
</feature>
<evidence type="ECO:0000313" key="4">
    <source>
        <dbReference type="Proteomes" id="UP000198605"/>
    </source>
</evidence>
<dbReference type="AlphaFoldDB" id="A0A1C6UAH9"/>
<evidence type="ECO:0000313" key="3">
    <source>
        <dbReference type="EMBL" id="SCL51016.1"/>
    </source>
</evidence>